<dbReference type="AlphaFoldDB" id="A0AAN9S8P4"/>
<sequence length="171" mass="19087">MKLQKCIGEPVNVPQLHRRELLLFFFRERDPQTCLPLIMAYGSSGVNSIKLSIHMLLFFLVPAFTHSLIRVKKNKKSPNLWAVLPRDVYFAFSNGLYFTVSLSSWKHHDKDNKGVGAELVGGLGENAHEFEGGEGAFDGGILDDDGDDARMDGDAMVDVGKVWCCWKSKAL</sequence>
<organism evidence="1 2">
    <name type="scientific">Psophocarpus tetragonolobus</name>
    <name type="common">Winged bean</name>
    <name type="synonym">Dolichos tetragonolobus</name>
    <dbReference type="NCBI Taxonomy" id="3891"/>
    <lineage>
        <taxon>Eukaryota</taxon>
        <taxon>Viridiplantae</taxon>
        <taxon>Streptophyta</taxon>
        <taxon>Embryophyta</taxon>
        <taxon>Tracheophyta</taxon>
        <taxon>Spermatophyta</taxon>
        <taxon>Magnoliopsida</taxon>
        <taxon>eudicotyledons</taxon>
        <taxon>Gunneridae</taxon>
        <taxon>Pentapetalae</taxon>
        <taxon>rosids</taxon>
        <taxon>fabids</taxon>
        <taxon>Fabales</taxon>
        <taxon>Fabaceae</taxon>
        <taxon>Papilionoideae</taxon>
        <taxon>50 kb inversion clade</taxon>
        <taxon>NPAAA clade</taxon>
        <taxon>indigoferoid/millettioid clade</taxon>
        <taxon>Phaseoleae</taxon>
        <taxon>Psophocarpus</taxon>
    </lineage>
</organism>
<dbReference type="EMBL" id="JAYMYS010000005">
    <property type="protein sequence ID" value="KAK7391066.1"/>
    <property type="molecule type" value="Genomic_DNA"/>
</dbReference>
<evidence type="ECO:0000313" key="1">
    <source>
        <dbReference type="EMBL" id="KAK7391066.1"/>
    </source>
</evidence>
<accession>A0AAN9S8P4</accession>
<dbReference type="Proteomes" id="UP001386955">
    <property type="component" value="Unassembled WGS sequence"/>
</dbReference>
<name>A0AAN9S8P4_PSOTE</name>
<keyword evidence="2" id="KW-1185">Reference proteome</keyword>
<proteinExistence type="predicted"/>
<protein>
    <submittedName>
        <fullName evidence="1">Uncharacterized protein</fullName>
    </submittedName>
</protein>
<reference evidence="1 2" key="1">
    <citation type="submission" date="2024-01" db="EMBL/GenBank/DDBJ databases">
        <title>The genomes of 5 underutilized Papilionoideae crops provide insights into root nodulation and disease resistanc.</title>
        <authorList>
            <person name="Jiang F."/>
        </authorList>
    </citation>
    <scope>NUCLEOTIDE SEQUENCE [LARGE SCALE GENOMIC DNA]</scope>
    <source>
        <strain evidence="1">DUOXIRENSHENG_FW03</strain>
        <tissue evidence="1">Leaves</tissue>
    </source>
</reference>
<comment type="caution">
    <text evidence="1">The sequence shown here is derived from an EMBL/GenBank/DDBJ whole genome shotgun (WGS) entry which is preliminary data.</text>
</comment>
<gene>
    <name evidence="1" type="ORF">VNO78_19390</name>
</gene>
<evidence type="ECO:0000313" key="2">
    <source>
        <dbReference type="Proteomes" id="UP001386955"/>
    </source>
</evidence>